<dbReference type="CDD" id="cd14845">
    <property type="entry name" value="L-Ala-D-Glu_peptidase_like"/>
    <property type="match status" value="1"/>
</dbReference>
<dbReference type="RefSeq" id="WP_184194755.1">
    <property type="nucleotide sequence ID" value="NZ_JACHGW010000002.1"/>
</dbReference>
<accession>A0A7W9SQ95</accession>
<evidence type="ECO:0000313" key="2">
    <source>
        <dbReference type="EMBL" id="MBB6050214.1"/>
    </source>
</evidence>
<dbReference type="Pfam" id="PF13539">
    <property type="entry name" value="Peptidase_M15_4"/>
    <property type="match status" value="1"/>
</dbReference>
<dbReference type="Proteomes" id="UP000520814">
    <property type="component" value="Unassembled WGS sequence"/>
</dbReference>
<evidence type="ECO:0000313" key="3">
    <source>
        <dbReference type="Proteomes" id="UP000520814"/>
    </source>
</evidence>
<protein>
    <submittedName>
        <fullName evidence="2">D-alanyl-D-alanine dipeptidase</fullName>
    </submittedName>
</protein>
<dbReference type="Gene3D" id="3.30.1380.10">
    <property type="match status" value="1"/>
</dbReference>
<dbReference type="InterPro" id="IPR039561">
    <property type="entry name" value="Peptidase_M15C"/>
</dbReference>
<dbReference type="AlphaFoldDB" id="A0A7W9SQ95"/>
<gene>
    <name evidence="2" type="ORF">HNQ39_002005</name>
</gene>
<dbReference type="SUPFAM" id="SSF55166">
    <property type="entry name" value="Hedgehog/DD-peptidase"/>
    <property type="match status" value="1"/>
</dbReference>
<proteinExistence type="predicted"/>
<evidence type="ECO:0000259" key="1">
    <source>
        <dbReference type="Pfam" id="PF13539"/>
    </source>
</evidence>
<organism evidence="2 3">
    <name type="scientific">Armatimonas rosea</name>
    <dbReference type="NCBI Taxonomy" id="685828"/>
    <lineage>
        <taxon>Bacteria</taxon>
        <taxon>Bacillati</taxon>
        <taxon>Armatimonadota</taxon>
        <taxon>Armatimonadia</taxon>
        <taxon>Armatimonadales</taxon>
        <taxon>Armatimonadaceae</taxon>
        <taxon>Armatimonas</taxon>
    </lineage>
</organism>
<comment type="caution">
    <text evidence="2">The sequence shown here is derived from an EMBL/GenBank/DDBJ whole genome shotgun (WGS) entry which is preliminary data.</text>
</comment>
<name>A0A7W9SQ95_ARMRO</name>
<keyword evidence="3" id="KW-1185">Reference proteome</keyword>
<reference evidence="2 3" key="1">
    <citation type="submission" date="2020-08" db="EMBL/GenBank/DDBJ databases">
        <title>Genomic Encyclopedia of Type Strains, Phase IV (KMG-IV): sequencing the most valuable type-strain genomes for metagenomic binning, comparative biology and taxonomic classification.</title>
        <authorList>
            <person name="Goeker M."/>
        </authorList>
    </citation>
    <scope>NUCLEOTIDE SEQUENCE [LARGE SCALE GENOMIC DNA]</scope>
    <source>
        <strain evidence="2 3">DSM 23562</strain>
    </source>
</reference>
<dbReference type="InterPro" id="IPR009045">
    <property type="entry name" value="Zn_M74/Hedgehog-like"/>
</dbReference>
<feature type="domain" description="Peptidase M15C" evidence="1">
    <location>
        <begin position="71"/>
        <end position="130"/>
    </location>
</feature>
<dbReference type="GO" id="GO:0008233">
    <property type="term" value="F:peptidase activity"/>
    <property type="evidence" value="ECO:0007669"/>
    <property type="project" value="InterPro"/>
</dbReference>
<dbReference type="EMBL" id="JACHGW010000002">
    <property type="protein sequence ID" value="MBB6050214.1"/>
    <property type="molecule type" value="Genomic_DNA"/>
</dbReference>
<sequence length="278" mass="30790">MPEFDARSETNLATLRPKAQPHFRALLRALKTYATSHGLDVKIISANRTWAEQDALFAKGRTAPGPKVTNARGGQSNHNFQIAVDIGLFKDGKYLEESVHYDKMGPLGEALGLEWGGSWHDLSDAPHYQIKTNKKVSVLRELVRTQGWPAIDALIPTFVEHPSPVPAPTPSPAPTLDPVTVFLDHGDGAKKIELDAWFIESRVWVAIRDWTDYFGGSLLEKDGKYSLLLNDQSAAIKTQVINERTVAKFADINAVLGWNFSFNGAARPRTLTIHPDKD</sequence>